<dbReference type="GO" id="GO:0005576">
    <property type="term" value="C:extracellular region"/>
    <property type="evidence" value="ECO:0007669"/>
    <property type="project" value="UniProtKB-SubCell"/>
</dbReference>
<evidence type="ECO:0000256" key="10">
    <source>
        <dbReference type="ARBA" id="ARBA00023015"/>
    </source>
</evidence>
<sequence length="894" mass="97560">MIYQKALLFSLASTAVAVHGRAHSHLSKRFTFPLPSSEGTVTFDEPQIVSGNQTFDGGMKTYGRGVECTGDDEGGDSDAVFRLEDGATLKNAIIGADQIEGVHCDGSCTVENVWWEKVCEDALSLKTGSGPFTVIGGGAQGADDKVIQHNGGGTVSITGFTVYDFGKLYRSCGNCDEMSERHVTVAGVTAVEGKTLVGINSNYGDTATIKSDVCATDVGTICQEYEGNDTGDEPGEIGEGPSDACAVYIRPGQSSMPELSTPPMAFQRERKRKRAQNRADKGGSSPERPTRRTSSQLGYANADSNRGIYATPSSYLPAQDGTDPPPPPAYTNPYSSSTSNGGFMGRAHYFHDTEPLSNTQELPYVGDTMESPTEDDIQLLQLQHAFDLPPRAIRDGLIDTFMKRCAPWMPIVERSWLEDDEDGAPSVLLLQSVFLAASRLTAAPAVTAYASSRQFYRRAKALFWSGWEKNPLTVVASVCILHWYNPEGPERVSTNTSGFWRYVAVGLAHQIGLHKEPVRQQDRSLRRRLWWSLFARDCLISAGQGRPLAVDMSECEIRPPCADDFKESTADAGLFASYVEICSVLGNLTRHCRRNALSRDARQSIHNSLYRWSRELPPSLRLFQLPGTTEPGLLPVTGLSSYNFEARQLHIPYFVCLTIICRPATPASTPSAAAILASSSIAAIFEDFLARDEVQYLGSIFTFHLLAAGTGLLSSKRYPRVWERARKDLHIIYISLEELAKRWPSATGALRALKSLEATHSTGMVAEESPMPSLTMATEYLPFFRLFGASLSWAWDEFMSIPGVGGTYQELSPHAPVASGGVILPSIPAATTVEAPGTTGPPPHSHPHNSNSSNPFLMPDLPRALVHEEAFHVQYEGMGGWLLDNYDWSGELPW</sequence>
<dbReference type="SMART" id="SM00906">
    <property type="entry name" value="Fungal_trans"/>
    <property type="match status" value="1"/>
</dbReference>
<dbReference type="GO" id="GO:0071555">
    <property type="term" value="P:cell wall organization"/>
    <property type="evidence" value="ECO:0007669"/>
    <property type="project" value="UniProtKB-KW"/>
</dbReference>
<feature type="chain" id="PRO_5042141305" description="pectate lyase" evidence="18">
    <location>
        <begin position="18"/>
        <end position="894"/>
    </location>
</feature>
<keyword evidence="8" id="KW-0862">Zinc</keyword>
<evidence type="ECO:0000256" key="6">
    <source>
        <dbReference type="ARBA" id="ARBA00022525"/>
    </source>
</evidence>
<reference evidence="20" key="2">
    <citation type="submission" date="2020-02" db="EMBL/GenBank/DDBJ databases">
        <authorList>
            <person name="Gilchrist C.L.M."/>
            <person name="Chooi Y.-H."/>
        </authorList>
    </citation>
    <scope>NUCLEOTIDE SEQUENCE</scope>
    <source>
        <strain evidence="20">MST-FP2251</strain>
    </source>
</reference>
<gene>
    <name evidence="20" type="ORF">FE257_008587</name>
</gene>
<dbReference type="Pfam" id="PF03211">
    <property type="entry name" value="Pectate_lyase"/>
    <property type="match status" value="1"/>
</dbReference>
<comment type="function">
    <text evidence="16">Pectinolytic enzyme consist of four classes of enzymes: pectin lyase, polygalacturonase, pectin methylesterase and rhamnogalacturonase. Among pectinolytic enzymes, pectin lyase is the most important in depolymerization of pectin, since it cleaves internal glycosidic bonds of highly methylated pectins. Favors pectate, the anion, over pectin, the methyl ester.</text>
</comment>
<proteinExistence type="inferred from homology"/>
<dbReference type="GO" id="GO:0003677">
    <property type="term" value="F:DNA binding"/>
    <property type="evidence" value="ECO:0007669"/>
    <property type="project" value="UniProtKB-KW"/>
</dbReference>
<dbReference type="CDD" id="cd12148">
    <property type="entry name" value="fungal_TF_MHR"/>
    <property type="match status" value="1"/>
</dbReference>
<dbReference type="GO" id="GO:0030570">
    <property type="term" value="F:pectate lyase activity"/>
    <property type="evidence" value="ECO:0007669"/>
    <property type="project" value="UniProtKB-EC"/>
</dbReference>
<dbReference type="Pfam" id="PF04082">
    <property type="entry name" value="Fungal_trans"/>
    <property type="match status" value="1"/>
</dbReference>
<evidence type="ECO:0000256" key="9">
    <source>
        <dbReference type="ARBA" id="ARBA00022837"/>
    </source>
</evidence>
<evidence type="ECO:0000256" key="3">
    <source>
        <dbReference type="ARBA" id="ARBA00004613"/>
    </source>
</evidence>
<dbReference type="GO" id="GO:0006351">
    <property type="term" value="P:DNA-templated transcription"/>
    <property type="evidence" value="ECO:0007669"/>
    <property type="project" value="InterPro"/>
</dbReference>
<dbReference type="EMBL" id="VCAU01000046">
    <property type="protein sequence ID" value="KAF9888480.1"/>
    <property type="molecule type" value="Genomic_DNA"/>
</dbReference>
<evidence type="ECO:0000256" key="8">
    <source>
        <dbReference type="ARBA" id="ARBA00022833"/>
    </source>
</evidence>
<keyword evidence="12" id="KW-0804">Transcription</keyword>
<organism evidence="20 21">
    <name type="scientific">Aspergillus nanangensis</name>
    <dbReference type="NCBI Taxonomy" id="2582783"/>
    <lineage>
        <taxon>Eukaryota</taxon>
        <taxon>Fungi</taxon>
        <taxon>Dikarya</taxon>
        <taxon>Ascomycota</taxon>
        <taxon>Pezizomycotina</taxon>
        <taxon>Eurotiomycetes</taxon>
        <taxon>Eurotiomycetidae</taxon>
        <taxon>Eurotiales</taxon>
        <taxon>Aspergillaceae</taxon>
        <taxon>Aspergillus</taxon>
        <taxon>Aspergillus subgen. Circumdati</taxon>
    </lineage>
</organism>
<comment type="cofactor">
    <cofactor evidence="2">
        <name>Ca(2+)</name>
        <dbReference type="ChEBI" id="CHEBI:29108"/>
    </cofactor>
</comment>
<name>A0AAD4CL13_ASPNN</name>
<evidence type="ECO:0000256" key="4">
    <source>
        <dbReference type="ARBA" id="ARBA00006463"/>
    </source>
</evidence>
<evidence type="ECO:0000256" key="18">
    <source>
        <dbReference type="SAM" id="SignalP"/>
    </source>
</evidence>
<protein>
    <recommendedName>
        <fullName evidence="5">pectate lyase</fullName>
        <ecNumber evidence="5">4.2.2.2</ecNumber>
    </recommendedName>
</protein>
<comment type="caution">
    <text evidence="20">The sequence shown here is derived from an EMBL/GenBank/DDBJ whole genome shotgun (WGS) entry which is preliminary data.</text>
</comment>
<feature type="region of interest" description="Disordered" evidence="17">
    <location>
        <begin position="253"/>
        <end position="338"/>
    </location>
</feature>
<dbReference type="Proteomes" id="UP001194746">
    <property type="component" value="Unassembled WGS sequence"/>
</dbReference>
<comment type="subcellular location">
    <subcellularLocation>
        <location evidence="3">Secreted</location>
    </subcellularLocation>
</comment>
<feature type="domain" description="Xylanolytic transcriptional activator regulatory" evidence="19">
    <location>
        <begin position="497"/>
        <end position="565"/>
    </location>
</feature>
<evidence type="ECO:0000256" key="12">
    <source>
        <dbReference type="ARBA" id="ARBA00023163"/>
    </source>
</evidence>
<evidence type="ECO:0000256" key="15">
    <source>
        <dbReference type="ARBA" id="ARBA00023316"/>
    </source>
</evidence>
<keyword evidence="9" id="KW-0106">Calcium</keyword>
<dbReference type="Gene3D" id="2.160.20.10">
    <property type="entry name" value="Single-stranded right-handed beta-helix, Pectin lyase-like"/>
    <property type="match status" value="1"/>
</dbReference>
<keyword evidence="11" id="KW-0238">DNA-binding</keyword>
<dbReference type="InterPro" id="IPR011050">
    <property type="entry name" value="Pectin_lyase_fold/virulence"/>
</dbReference>
<keyword evidence="6" id="KW-0964">Secreted</keyword>
<reference evidence="20" key="1">
    <citation type="journal article" date="2019" name="Beilstein J. Org. Chem.">
        <title>Nanangenines: drimane sesquiterpenoids as the dominant metabolite cohort of a novel Australian fungus, Aspergillus nanangensis.</title>
        <authorList>
            <person name="Lacey H.J."/>
            <person name="Gilchrist C.L.M."/>
            <person name="Crombie A."/>
            <person name="Kalaitzis J.A."/>
            <person name="Vuong D."/>
            <person name="Rutledge P.J."/>
            <person name="Turner P."/>
            <person name="Pitt J.I."/>
            <person name="Lacey E."/>
            <person name="Chooi Y.H."/>
            <person name="Piggott A.M."/>
        </authorList>
    </citation>
    <scope>NUCLEOTIDE SEQUENCE</scope>
    <source>
        <strain evidence="20">MST-FP2251</strain>
    </source>
</reference>
<accession>A0AAD4CL13</accession>
<evidence type="ECO:0000313" key="21">
    <source>
        <dbReference type="Proteomes" id="UP001194746"/>
    </source>
</evidence>
<comment type="similarity">
    <text evidence="4">Belongs to the polysaccharide lyase 3 family.</text>
</comment>
<evidence type="ECO:0000259" key="19">
    <source>
        <dbReference type="SMART" id="SM00906"/>
    </source>
</evidence>
<evidence type="ECO:0000256" key="17">
    <source>
        <dbReference type="SAM" id="MobiDB-lite"/>
    </source>
</evidence>
<keyword evidence="7 18" id="KW-0732">Signal</keyword>
<evidence type="ECO:0000256" key="13">
    <source>
        <dbReference type="ARBA" id="ARBA00023239"/>
    </source>
</evidence>
<evidence type="ECO:0000256" key="1">
    <source>
        <dbReference type="ARBA" id="ARBA00000695"/>
    </source>
</evidence>
<evidence type="ECO:0000256" key="16">
    <source>
        <dbReference type="ARBA" id="ARBA00025679"/>
    </source>
</evidence>
<dbReference type="InterPro" id="IPR052073">
    <property type="entry name" value="Amide_Lactam_Regulators"/>
</dbReference>
<dbReference type="InterPro" id="IPR004898">
    <property type="entry name" value="Pectate_lyase_PlyH/PlyE-like"/>
</dbReference>
<keyword evidence="15" id="KW-0961">Cell wall biogenesis/degradation</keyword>
<evidence type="ECO:0000256" key="14">
    <source>
        <dbReference type="ARBA" id="ARBA00023242"/>
    </source>
</evidence>
<dbReference type="InterPro" id="IPR012334">
    <property type="entry name" value="Pectin_lyas_fold"/>
</dbReference>
<dbReference type="EC" id="4.2.2.2" evidence="5"/>
<keyword evidence="13" id="KW-0456">Lyase</keyword>
<evidence type="ECO:0000313" key="20">
    <source>
        <dbReference type="EMBL" id="KAF9888480.1"/>
    </source>
</evidence>
<feature type="signal peptide" evidence="18">
    <location>
        <begin position="1"/>
        <end position="17"/>
    </location>
</feature>
<dbReference type="AlphaFoldDB" id="A0AAD4CL13"/>
<dbReference type="InterPro" id="IPR007219">
    <property type="entry name" value="XnlR_reg_dom"/>
</dbReference>
<dbReference type="GO" id="GO:0008270">
    <property type="term" value="F:zinc ion binding"/>
    <property type="evidence" value="ECO:0007669"/>
    <property type="project" value="InterPro"/>
</dbReference>
<evidence type="ECO:0000256" key="7">
    <source>
        <dbReference type="ARBA" id="ARBA00022729"/>
    </source>
</evidence>
<feature type="compositionally biased region" description="Low complexity" evidence="17">
    <location>
        <begin position="284"/>
        <end position="295"/>
    </location>
</feature>
<dbReference type="PANTHER" id="PTHR47171:SF2">
    <property type="entry name" value="TRANSCRIPTION FACTOR, PUTATIVE-RELATED"/>
    <property type="match status" value="1"/>
</dbReference>
<comment type="catalytic activity">
    <reaction evidence="1">
        <text>Eliminative cleavage of (1-&gt;4)-alpha-D-galacturonan to give oligosaccharides with 4-deoxy-alpha-D-galact-4-enuronosyl groups at their non-reducing ends.</text>
        <dbReference type="EC" id="4.2.2.2"/>
    </reaction>
</comment>
<feature type="region of interest" description="Disordered" evidence="17">
    <location>
        <begin position="832"/>
        <end position="854"/>
    </location>
</feature>
<dbReference type="SUPFAM" id="SSF51126">
    <property type="entry name" value="Pectin lyase-like"/>
    <property type="match status" value="1"/>
</dbReference>
<evidence type="ECO:0000256" key="2">
    <source>
        <dbReference type="ARBA" id="ARBA00001913"/>
    </source>
</evidence>
<dbReference type="PANTHER" id="PTHR47171">
    <property type="entry name" value="FARA-RELATED"/>
    <property type="match status" value="1"/>
</dbReference>
<keyword evidence="21" id="KW-1185">Reference proteome</keyword>
<keyword evidence="10" id="KW-0805">Transcription regulation</keyword>
<evidence type="ECO:0000256" key="5">
    <source>
        <dbReference type="ARBA" id="ARBA00012272"/>
    </source>
</evidence>
<keyword evidence="14" id="KW-0539">Nucleus</keyword>
<evidence type="ECO:0000256" key="11">
    <source>
        <dbReference type="ARBA" id="ARBA00023125"/>
    </source>
</evidence>